<accession>A0A364XZS8</accession>
<dbReference type="Proteomes" id="UP000251889">
    <property type="component" value="Unassembled WGS sequence"/>
</dbReference>
<dbReference type="EMBL" id="QMFY01000009">
    <property type="protein sequence ID" value="RAV99827.1"/>
    <property type="molecule type" value="Genomic_DNA"/>
</dbReference>
<sequence>MAQDTTFLELVHSNKTIDGVALSRLQSGRHQFSVEERVVTIDGIKQLNLSFDGRQYVLKFQDGKPYALERDSRVVASVGEKIIMNDKTYVFKKNGPQAFGYYLDGEEVMHGTIMHAKMNRDIYGQYLNFLKYQREYQEALIVLASYYSTVTIDRMIKKKKSFFALLDGVR</sequence>
<dbReference type="AlphaFoldDB" id="A0A364XZS8"/>
<gene>
    <name evidence="1" type="ORF">DQQ10_17445</name>
</gene>
<protein>
    <submittedName>
        <fullName evidence="1">Uncharacterized protein</fullName>
    </submittedName>
</protein>
<organism evidence="1 2">
    <name type="scientific">Pseudochryseolinea flava</name>
    <dbReference type="NCBI Taxonomy" id="2059302"/>
    <lineage>
        <taxon>Bacteria</taxon>
        <taxon>Pseudomonadati</taxon>
        <taxon>Bacteroidota</taxon>
        <taxon>Cytophagia</taxon>
        <taxon>Cytophagales</taxon>
        <taxon>Fulvivirgaceae</taxon>
        <taxon>Pseudochryseolinea</taxon>
    </lineage>
</organism>
<comment type="caution">
    <text evidence="1">The sequence shown here is derived from an EMBL/GenBank/DDBJ whole genome shotgun (WGS) entry which is preliminary data.</text>
</comment>
<evidence type="ECO:0000313" key="1">
    <source>
        <dbReference type="EMBL" id="RAV99827.1"/>
    </source>
</evidence>
<proteinExistence type="predicted"/>
<reference evidence="1 2" key="1">
    <citation type="submission" date="2018-06" db="EMBL/GenBank/DDBJ databases">
        <title>Chryseolinea flavus sp. nov., a member of the phylum Bacteroidetes isolated from soil.</title>
        <authorList>
            <person name="Li Y."/>
            <person name="Wang J."/>
        </authorList>
    </citation>
    <scope>NUCLEOTIDE SEQUENCE [LARGE SCALE GENOMIC DNA]</scope>
    <source>
        <strain evidence="1 2">SDU1-6</strain>
    </source>
</reference>
<evidence type="ECO:0000313" key="2">
    <source>
        <dbReference type="Proteomes" id="UP000251889"/>
    </source>
</evidence>
<keyword evidence="2" id="KW-1185">Reference proteome</keyword>
<name>A0A364XZS8_9BACT</name>